<accession>A0AAU9JHZ9</accession>
<evidence type="ECO:0000313" key="1">
    <source>
        <dbReference type="EMBL" id="CAG9324732.1"/>
    </source>
</evidence>
<comment type="caution">
    <text evidence="1">The sequence shown here is derived from an EMBL/GenBank/DDBJ whole genome shotgun (WGS) entry which is preliminary data.</text>
</comment>
<protein>
    <submittedName>
        <fullName evidence="1">Uncharacterized protein</fullName>
    </submittedName>
</protein>
<name>A0AAU9JHZ9_9CILI</name>
<organism evidence="1 2">
    <name type="scientific">Blepharisma stoltei</name>
    <dbReference type="NCBI Taxonomy" id="1481888"/>
    <lineage>
        <taxon>Eukaryota</taxon>
        <taxon>Sar</taxon>
        <taxon>Alveolata</taxon>
        <taxon>Ciliophora</taxon>
        <taxon>Postciliodesmatophora</taxon>
        <taxon>Heterotrichea</taxon>
        <taxon>Heterotrichida</taxon>
        <taxon>Blepharismidae</taxon>
        <taxon>Blepharisma</taxon>
    </lineage>
</organism>
<gene>
    <name evidence="1" type="ORF">BSTOLATCC_MIC36512</name>
</gene>
<keyword evidence="2" id="KW-1185">Reference proteome</keyword>
<proteinExistence type="predicted"/>
<reference evidence="1" key="1">
    <citation type="submission" date="2021-09" db="EMBL/GenBank/DDBJ databases">
        <authorList>
            <consortium name="AG Swart"/>
            <person name="Singh M."/>
            <person name="Singh A."/>
            <person name="Seah K."/>
            <person name="Emmerich C."/>
        </authorList>
    </citation>
    <scope>NUCLEOTIDE SEQUENCE</scope>
    <source>
        <strain evidence="1">ATCC30299</strain>
    </source>
</reference>
<dbReference type="Proteomes" id="UP001162131">
    <property type="component" value="Unassembled WGS sequence"/>
</dbReference>
<evidence type="ECO:0000313" key="2">
    <source>
        <dbReference type="Proteomes" id="UP001162131"/>
    </source>
</evidence>
<dbReference type="EMBL" id="CAJZBQ010000036">
    <property type="protein sequence ID" value="CAG9324732.1"/>
    <property type="molecule type" value="Genomic_DNA"/>
</dbReference>
<sequence length="163" mass="19099">MEEVEYLNFTSWWWEGQEKHIISLSFHTVEQVAFVSIDNNESQIIEKLANLQGKTVEKWDLFIGSEVDIFGKPTYLKQCDAATAEWNQRRGRQFIHIKNRLKEELEKYDTKPLPKKLLLSYDTNIIGGCNLRGIINQIIEIKEKLSFYRPKLALKIAPPDLFI</sequence>
<dbReference type="AlphaFoldDB" id="A0AAU9JHZ9"/>